<evidence type="ECO:0000259" key="2">
    <source>
        <dbReference type="PROSITE" id="PS50835"/>
    </source>
</evidence>
<feature type="chain" id="PRO_5025586078" description="Ig-like domain-containing protein" evidence="1">
    <location>
        <begin position="20"/>
        <end position="128"/>
    </location>
</feature>
<keyword evidence="4" id="KW-1185">Reference proteome</keyword>
<dbReference type="AlphaFoldDB" id="A0A673UD24"/>
<evidence type="ECO:0000313" key="3">
    <source>
        <dbReference type="Ensembl" id="ENSSSUP00005022199.1"/>
    </source>
</evidence>
<reference evidence="3" key="3">
    <citation type="submission" date="2025-09" db="UniProtKB">
        <authorList>
            <consortium name="Ensembl"/>
        </authorList>
    </citation>
    <scope>IDENTIFICATION</scope>
</reference>
<dbReference type="Ensembl" id="ENSSSUT00005025431.1">
    <property type="protein sequence ID" value="ENSSSUP00005022199.1"/>
    <property type="gene ID" value="ENSSSUG00005014462.1"/>
</dbReference>
<dbReference type="Pfam" id="PF07686">
    <property type="entry name" value="V-set"/>
    <property type="match status" value="1"/>
</dbReference>
<dbReference type="SMART" id="SM00409">
    <property type="entry name" value="IG"/>
    <property type="match status" value="1"/>
</dbReference>
<dbReference type="InterPro" id="IPR007110">
    <property type="entry name" value="Ig-like_dom"/>
</dbReference>
<dbReference type="InterPro" id="IPR013106">
    <property type="entry name" value="Ig_V-set"/>
</dbReference>
<dbReference type="PROSITE" id="PS50835">
    <property type="entry name" value="IG_LIKE"/>
    <property type="match status" value="1"/>
</dbReference>
<proteinExistence type="predicted"/>
<name>A0A673UD24_SURSU</name>
<keyword evidence="1" id="KW-0732">Signal</keyword>
<dbReference type="FunFam" id="2.60.40.10:FF:002073">
    <property type="entry name" value="Ig lambda-1 chain V regions MOPC 104E/RPC20/J558/S104"/>
    <property type="match status" value="1"/>
</dbReference>
<evidence type="ECO:0000313" key="4">
    <source>
        <dbReference type="Proteomes" id="UP000472268"/>
    </source>
</evidence>
<accession>A0A673UD24</accession>
<organism evidence="3 4">
    <name type="scientific">Suricata suricatta</name>
    <name type="common">Meerkat</name>
    <dbReference type="NCBI Taxonomy" id="37032"/>
    <lineage>
        <taxon>Eukaryota</taxon>
        <taxon>Metazoa</taxon>
        <taxon>Chordata</taxon>
        <taxon>Craniata</taxon>
        <taxon>Vertebrata</taxon>
        <taxon>Euteleostomi</taxon>
        <taxon>Mammalia</taxon>
        <taxon>Eutheria</taxon>
        <taxon>Laurasiatheria</taxon>
        <taxon>Carnivora</taxon>
        <taxon>Feliformia</taxon>
        <taxon>Herpestidae</taxon>
        <taxon>Suricata</taxon>
    </lineage>
</organism>
<feature type="domain" description="Ig-like" evidence="2">
    <location>
        <begin position="20"/>
        <end position="109"/>
    </location>
</feature>
<dbReference type="SMART" id="SM00406">
    <property type="entry name" value="IGv"/>
    <property type="match status" value="1"/>
</dbReference>
<dbReference type="SUPFAM" id="SSF48726">
    <property type="entry name" value="Immunoglobulin"/>
    <property type="match status" value="1"/>
</dbReference>
<sequence>MAWALLLLTLLAHCTGVTSQEVVTQEASLSTTPGGTVTLTCGSSTGAVTASNYASWVQQKPYQRPQGLIAGTSYRIPGVPARFSGSLLGQKAILTITGAQTEDEAEYYCVLWYSNHCHRDRGRWGSET</sequence>
<dbReference type="OMA" id="HYHRDRG"/>
<dbReference type="PANTHER" id="PTHR23267">
    <property type="entry name" value="IMMUNOGLOBULIN LIGHT CHAIN"/>
    <property type="match status" value="1"/>
</dbReference>
<protein>
    <recommendedName>
        <fullName evidence="2">Ig-like domain-containing protein</fullName>
    </recommendedName>
</protein>
<dbReference type="InterPro" id="IPR013783">
    <property type="entry name" value="Ig-like_fold"/>
</dbReference>
<dbReference type="InterPro" id="IPR036179">
    <property type="entry name" value="Ig-like_dom_sf"/>
</dbReference>
<reference evidence="3 4" key="1">
    <citation type="submission" date="2019-05" db="EMBL/GenBank/DDBJ databases">
        <title>A Chromosome-scale Meerkat (S. suricatta) Genome Assembly.</title>
        <authorList>
            <person name="Dudchenko O."/>
            <person name="Lieberman Aiden E."/>
            <person name="Tung J."/>
            <person name="Barreiro L.B."/>
            <person name="Clutton-Brock T.H."/>
        </authorList>
    </citation>
    <scope>NUCLEOTIDE SEQUENCE [LARGE SCALE GENOMIC DNA]</scope>
</reference>
<dbReference type="InterPro" id="IPR003599">
    <property type="entry name" value="Ig_sub"/>
</dbReference>
<dbReference type="InterPro" id="IPR050150">
    <property type="entry name" value="IgV_Light_Chain"/>
</dbReference>
<dbReference type="Proteomes" id="UP000472268">
    <property type="component" value="Chromosome 14"/>
</dbReference>
<feature type="signal peptide" evidence="1">
    <location>
        <begin position="1"/>
        <end position="19"/>
    </location>
</feature>
<dbReference type="Gene3D" id="2.60.40.10">
    <property type="entry name" value="Immunoglobulins"/>
    <property type="match status" value="1"/>
</dbReference>
<evidence type="ECO:0000256" key="1">
    <source>
        <dbReference type="SAM" id="SignalP"/>
    </source>
</evidence>
<reference evidence="3" key="2">
    <citation type="submission" date="2025-08" db="UniProtKB">
        <authorList>
            <consortium name="Ensembl"/>
        </authorList>
    </citation>
    <scope>IDENTIFICATION</scope>
</reference>